<organism evidence="1">
    <name type="scientific">uncultured Segetibacter sp</name>
    <dbReference type="NCBI Taxonomy" id="481133"/>
    <lineage>
        <taxon>Bacteria</taxon>
        <taxon>Pseudomonadati</taxon>
        <taxon>Bacteroidota</taxon>
        <taxon>Chitinophagia</taxon>
        <taxon>Chitinophagales</taxon>
        <taxon>Chitinophagaceae</taxon>
        <taxon>Segetibacter</taxon>
        <taxon>environmental samples</taxon>
    </lineage>
</organism>
<sequence>MSNIQSTILCKLCGIRKAGSQES</sequence>
<dbReference type="EMBL" id="CADCVN010000968">
    <property type="protein sequence ID" value="CAA9511329.1"/>
    <property type="molecule type" value="Genomic_DNA"/>
</dbReference>
<gene>
    <name evidence="1" type="ORF">AVDCRST_MAG96-2471</name>
</gene>
<protein>
    <submittedName>
        <fullName evidence="1">Uncharacterized protein</fullName>
    </submittedName>
</protein>
<feature type="non-terminal residue" evidence="1">
    <location>
        <position position="23"/>
    </location>
</feature>
<proteinExistence type="predicted"/>
<reference evidence="1" key="1">
    <citation type="submission" date="2020-02" db="EMBL/GenBank/DDBJ databases">
        <authorList>
            <person name="Meier V. D."/>
        </authorList>
    </citation>
    <scope>NUCLEOTIDE SEQUENCE</scope>
    <source>
        <strain evidence="1">AVDCRST_MAG96</strain>
    </source>
</reference>
<name>A0A6J4T1M7_9BACT</name>
<dbReference type="AlphaFoldDB" id="A0A6J4T1M7"/>
<accession>A0A6J4T1M7</accession>
<evidence type="ECO:0000313" key="1">
    <source>
        <dbReference type="EMBL" id="CAA9511329.1"/>
    </source>
</evidence>